<feature type="signal peptide" evidence="19">
    <location>
        <begin position="1"/>
        <end position="25"/>
    </location>
</feature>
<keyword evidence="6" id="KW-0770">Synapse</keyword>
<dbReference type="PANTHER" id="PTHR18966">
    <property type="entry name" value="IONOTROPIC GLUTAMATE RECEPTOR"/>
    <property type="match status" value="1"/>
</dbReference>
<evidence type="ECO:0000256" key="15">
    <source>
        <dbReference type="PIRSR" id="PIRSR601508-1"/>
    </source>
</evidence>
<evidence type="ECO:0000256" key="19">
    <source>
        <dbReference type="SAM" id="SignalP"/>
    </source>
</evidence>
<feature type="transmembrane region" description="Helical" evidence="18">
    <location>
        <begin position="817"/>
        <end position="839"/>
    </location>
</feature>
<feature type="binding site" evidence="15">
    <location>
        <position position="509"/>
    </location>
    <ligand>
        <name>L-glutamate</name>
        <dbReference type="ChEBI" id="CHEBI:29985"/>
    </ligand>
</feature>
<feature type="transmembrane region" description="Helical" evidence="18">
    <location>
        <begin position="627"/>
        <end position="649"/>
    </location>
</feature>
<evidence type="ECO:0000259" key="20">
    <source>
        <dbReference type="SMART" id="SM00079"/>
    </source>
</evidence>
<feature type="domain" description="Ionotropic glutamate receptor L-glutamate and glycine-binding" evidence="21">
    <location>
        <begin position="426"/>
        <end position="500"/>
    </location>
</feature>
<feature type="site" description="Interaction with the cone snail toxin Con-ikot-ikot" evidence="16">
    <location>
        <position position="683"/>
    </location>
</feature>
<feature type="binding site" evidence="15">
    <location>
        <position position="516"/>
    </location>
    <ligand>
        <name>L-glutamate</name>
        <dbReference type="ChEBI" id="CHEBI:29985"/>
    </ligand>
</feature>
<feature type="binding site" evidence="15">
    <location>
        <position position="728"/>
    </location>
    <ligand>
        <name>L-glutamate</name>
        <dbReference type="ChEBI" id="CHEBI:29985"/>
    </ligand>
</feature>
<dbReference type="Gene3D" id="3.40.50.2300">
    <property type="match status" value="2"/>
</dbReference>
<feature type="disulfide bond" evidence="17">
    <location>
        <begin position="83"/>
        <end position="328"/>
    </location>
</feature>
<protein>
    <submittedName>
        <fullName evidence="22">Glutamate receptor</fullName>
    </submittedName>
</protein>
<proteinExistence type="predicted"/>
<keyword evidence="17" id="KW-1015">Disulfide bond</keyword>
<evidence type="ECO:0000256" key="10">
    <source>
        <dbReference type="ARBA" id="ARBA00023180"/>
    </source>
</evidence>
<feature type="binding site" evidence="15">
    <location>
        <position position="511"/>
    </location>
    <ligand>
        <name>L-glutamate</name>
        <dbReference type="ChEBI" id="CHEBI:29985"/>
    </ligand>
</feature>
<evidence type="ECO:0000256" key="16">
    <source>
        <dbReference type="PIRSR" id="PIRSR601508-2"/>
    </source>
</evidence>
<dbReference type="Pfam" id="PF01094">
    <property type="entry name" value="ANF_receptor"/>
    <property type="match status" value="1"/>
</dbReference>
<keyword evidence="3 18" id="KW-0812">Transmembrane</keyword>
<name>A0A210PNL5_MIZYE</name>
<dbReference type="EMBL" id="NEDP02005574">
    <property type="protein sequence ID" value="OWF38063.1"/>
    <property type="molecule type" value="Genomic_DNA"/>
</dbReference>
<evidence type="ECO:0000256" key="13">
    <source>
        <dbReference type="ARBA" id="ARBA00023303"/>
    </source>
</evidence>
<feature type="site" description="Crucial to convey clamshell closure to channel opening" evidence="16">
    <location>
        <position position="656"/>
    </location>
</feature>
<dbReference type="InterPro" id="IPR001320">
    <property type="entry name" value="Iontro_rcpt_C"/>
</dbReference>
<dbReference type="SUPFAM" id="SSF53850">
    <property type="entry name" value="Periplasmic binding protein-like II"/>
    <property type="match status" value="1"/>
</dbReference>
<keyword evidence="10" id="KW-0325">Glycoprotein</keyword>
<evidence type="ECO:0000256" key="11">
    <source>
        <dbReference type="ARBA" id="ARBA00023257"/>
    </source>
</evidence>
<dbReference type="InterPro" id="IPR019594">
    <property type="entry name" value="Glu/Gly-bd"/>
</dbReference>
<evidence type="ECO:0000256" key="12">
    <source>
        <dbReference type="ARBA" id="ARBA00023286"/>
    </source>
</evidence>
<keyword evidence="5 18" id="KW-1133">Transmembrane helix</keyword>
<evidence type="ECO:0000256" key="14">
    <source>
        <dbReference type="ARBA" id="ARBA00034104"/>
    </source>
</evidence>
<keyword evidence="11" id="KW-0628">Postsynaptic cell membrane</keyword>
<evidence type="ECO:0000256" key="9">
    <source>
        <dbReference type="ARBA" id="ARBA00023170"/>
    </source>
</evidence>
<dbReference type="SUPFAM" id="SSF81324">
    <property type="entry name" value="Voltage-gated potassium channels"/>
    <property type="match status" value="1"/>
</dbReference>
<evidence type="ECO:0000256" key="7">
    <source>
        <dbReference type="ARBA" id="ARBA00023065"/>
    </source>
</evidence>
<dbReference type="FunFam" id="1.10.287.70:FF:000067">
    <property type="entry name" value="glutamate receptor 2 isoform X1"/>
    <property type="match status" value="1"/>
</dbReference>
<reference evidence="22 23" key="1">
    <citation type="journal article" date="2017" name="Nat. Ecol. Evol.">
        <title>Scallop genome provides insights into evolution of bilaterian karyotype and development.</title>
        <authorList>
            <person name="Wang S."/>
            <person name="Zhang J."/>
            <person name="Jiao W."/>
            <person name="Li J."/>
            <person name="Xun X."/>
            <person name="Sun Y."/>
            <person name="Guo X."/>
            <person name="Huan P."/>
            <person name="Dong B."/>
            <person name="Zhang L."/>
            <person name="Hu X."/>
            <person name="Sun X."/>
            <person name="Wang J."/>
            <person name="Zhao C."/>
            <person name="Wang Y."/>
            <person name="Wang D."/>
            <person name="Huang X."/>
            <person name="Wang R."/>
            <person name="Lv J."/>
            <person name="Li Y."/>
            <person name="Zhang Z."/>
            <person name="Liu B."/>
            <person name="Lu W."/>
            <person name="Hui Y."/>
            <person name="Liang J."/>
            <person name="Zhou Z."/>
            <person name="Hou R."/>
            <person name="Li X."/>
            <person name="Liu Y."/>
            <person name="Li H."/>
            <person name="Ning X."/>
            <person name="Lin Y."/>
            <person name="Zhao L."/>
            <person name="Xing Q."/>
            <person name="Dou J."/>
            <person name="Li Y."/>
            <person name="Mao J."/>
            <person name="Guo H."/>
            <person name="Dou H."/>
            <person name="Li T."/>
            <person name="Mu C."/>
            <person name="Jiang W."/>
            <person name="Fu Q."/>
            <person name="Fu X."/>
            <person name="Miao Y."/>
            <person name="Liu J."/>
            <person name="Yu Q."/>
            <person name="Li R."/>
            <person name="Liao H."/>
            <person name="Li X."/>
            <person name="Kong Y."/>
            <person name="Jiang Z."/>
            <person name="Chourrout D."/>
            <person name="Li R."/>
            <person name="Bao Z."/>
        </authorList>
    </citation>
    <scope>NUCLEOTIDE SEQUENCE [LARGE SCALE GENOMIC DNA]</scope>
    <source>
        <strain evidence="22 23">PY_sf001</strain>
    </source>
</reference>
<dbReference type="Gene3D" id="1.10.287.70">
    <property type="match status" value="1"/>
</dbReference>
<dbReference type="CDD" id="cd06380">
    <property type="entry name" value="PBP1_iGluR_AMPA"/>
    <property type="match status" value="1"/>
</dbReference>
<comment type="caution">
    <text evidence="22">The sequence shown here is derived from an EMBL/GenBank/DDBJ whole genome shotgun (WGS) entry which is preliminary data.</text>
</comment>
<evidence type="ECO:0000256" key="3">
    <source>
        <dbReference type="ARBA" id="ARBA00022692"/>
    </source>
</evidence>
<evidence type="ECO:0000259" key="21">
    <source>
        <dbReference type="SMART" id="SM00918"/>
    </source>
</evidence>
<comment type="subcellular location">
    <subcellularLocation>
        <location evidence="14">Postsynaptic cell membrane</location>
        <topology evidence="14">Multi-pass membrane protein</topology>
    </subcellularLocation>
</comment>
<feature type="binding site" evidence="15">
    <location>
        <position position="678"/>
    </location>
    <ligand>
        <name>L-glutamate</name>
        <dbReference type="ChEBI" id="CHEBI:29985"/>
    </ligand>
</feature>
<keyword evidence="12" id="KW-1071">Ligand-gated ion channel</keyword>
<evidence type="ECO:0000256" key="17">
    <source>
        <dbReference type="PIRSR" id="PIRSR601508-3"/>
    </source>
</evidence>
<evidence type="ECO:0000313" key="22">
    <source>
        <dbReference type="EMBL" id="OWF38063.1"/>
    </source>
</evidence>
<evidence type="ECO:0000256" key="4">
    <source>
        <dbReference type="ARBA" id="ARBA00022729"/>
    </source>
</evidence>
<dbReference type="GO" id="GO:0015276">
    <property type="term" value="F:ligand-gated monoatomic ion channel activity"/>
    <property type="evidence" value="ECO:0007669"/>
    <property type="project" value="InterPro"/>
</dbReference>
<evidence type="ECO:0000313" key="23">
    <source>
        <dbReference type="Proteomes" id="UP000242188"/>
    </source>
</evidence>
<keyword evidence="7" id="KW-0406">Ion transport</keyword>
<dbReference type="SUPFAM" id="SSF53822">
    <property type="entry name" value="Periplasmic binding protein-like I"/>
    <property type="match status" value="1"/>
</dbReference>
<accession>A0A210PNL5</accession>
<organism evidence="22 23">
    <name type="scientific">Mizuhopecten yessoensis</name>
    <name type="common">Japanese scallop</name>
    <name type="synonym">Patinopecten yessoensis</name>
    <dbReference type="NCBI Taxonomy" id="6573"/>
    <lineage>
        <taxon>Eukaryota</taxon>
        <taxon>Metazoa</taxon>
        <taxon>Spiralia</taxon>
        <taxon>Lophotrochozoa</taxon>
        <taxon>Mollusca</taxon>
        <taxon>Bivalvia</taxon>
        <taxon>Autobranchia</taxon>
        <taxon>Pteriomorphia</taxon>
        <taxon>Pectinida</taxon>
        <taxon>Pectinoidea</taxon>
        <taxon>Pectinidae</taxon>
        <taxon>Mizuhopecten</taxon>
    </lineage>
</organism>
<dbReference type="FunFam" id="3.40.190.10:FF:000060">
    <property type="entry name" value="Glutamate receptor ionotropic, kainate 1"/>
    <property type="match status" value="1"/>
</dbReference>
<dbReference type="InterPro" id="IPR015683">
    <property type="entry name" value="Ionotropic_Glu_rcpt"/>
</dbReference>
<keyword evidence="13" id="KW-0407">Ion channel</keyword>
<keyword evidence="2" id="KW-1003">Cell membrane</keyword>
<feature type="domain" description="Ionotropic glutamate receptor C-terminal" evidence="20">
    <location>
        <begin position="416"/>
        <end position="792"/>
    </location>
</feature>
<dbReference type="SMART" id="SM00918">
    <property type="entry name" value="Lig_chan-Glu_bd"/>
    <property type="match status" value="1"/>
</dbReference>
<keyword evidence="8 18" id="KW-0472">Membrane</keyword>
<dbReference type="GO" id="GO:0045211">
    <property type="term" value="C:postsynaptic membrane"/>
    <property type="evidence" value="ECO:0007669"/>
    <property type="project" value="UniProtKB-SubCell"/>
</dbReference>
<dbReference type="STRING" id="6573.A0A210PNL5"/>
<feature type="chain" id="PRO_5012849278" evidence="19">
    <location>
        <begin position="26"/>
        <end position="910"/>
    </location>
</feature>
<sequence length="910" mass="102763">MRSCSVISYMLYLFFGTVLLKTTSASRTYNISALFDPRAEELRNEFEMEIKRIQVDDRPGTYLDPKFRELDITDSFEVSNAICEQLENGVLAFVGMSKVCALSTIQSYSDTFKAPFITLSMPQNSTSADPYQLYMRPHYIDGLVDVIVNYGWKELFYIYDTDEGLIRLQQLFQAFNVREYELIDINVKRVRDAHESYMLLRDIYGTVKDTNLRILLDITTDEARTLIMNVRNDRDMINNRFHFLLADLDINDMGDEPLRSGINVTGFQLNATEDGPAKSKDRDIYANILNKKITLEKALVLDAVRLIHKASKKLNPDLYDQGLTGMKCRVGDANVRRVPGKTFMRALRNTTYNGFTGTVQFDDRGFRKKFKLPLIQTTMNMERAKVGEYTREGGLTQHDPKVVPHINIKNAPQNETKIVTTVLDPPYVMIKNDALKDPEAHMSREVRCGKHKFEGFCIDLAAKIAEYVNFTYDICLVNDLHYGTMLENGTWNGMIGELTRREADLAIAPITISSARERVVDFTKPFMSLGISIMIKKPSNAKAHVFSFMDPLSYEIWMCILFAYVGVSVVLFLVSRFSPTEWHVEDDSSITNDFTISNSLWYSLGAFMQQGCDISPKAISGRVVGSVWWFFTLIIISSYTANLAAFLTVERMNTPIESAEDLAKQTNIQYGVLNAGTTKDFFKYSKVAIYERMWAYMTSANPSVFVNNNTAGIGRVRSSNGKYAYLVESTMNEYTNMRKPCDTMKVGTNLDSKGYGIATPVGSPLRDRLTLAVLHFRESGELQQLKKKWWDDRSECPSPGTASDGGQTALTLNNVAGIFYILISGLTLAILIAGCEFIYKSVVDSKKSKTSFGSVLRCKARLSFRGSFDKEASDAGVPIRKTMSTYTYTGPTQLPGFDPYPDTNNTHTQV</sequence>
<dbReference type="GO" id="GO:0038023">
    <property type="term" value="F:signaling receptor activity"/>
    <property type="evidence" value="ECO:0007669"/>
    <property type="project" value="InterPro"/>
</dbReference>
<evidence type="ECO:0000256" key="8">
    <source>
        <dbReference type="ARBA" id="ARBA00023136"/>
    </source>
</evidence>
<evidence type="ECO:0000256" key="1">
    <source>
        <dbReference type="ARBA" id="ARBA00022448"/>
    </source>
</evidence>
<dbReference type="FunFam" id="3.40.190.10:FF:000024">
    <property type="entry name" value="Glutamate receptor, ionotropic, delta 1"/>
    <property type="match status" value="1"/>
</dbReference>
<dbReference type="InterPro" id="IPR028082">
    <property type="entry name" value="Peripla_BP_I"/>
</dbReference>
<keyword evidence="1" id="KW-0813">Transport</keyword>
<dbReference type="OrthoDB" id="5984008at2759"/>
<dbReference type="SMART" id="SM00079">
    <property type="entry name" value="PBPe"/>
    <property type="match status" value="1"/>
</dbReference>
<dbReference type="Pfam" id="PF00060">
    <property type="entry name" value="Lig_chan"/>
    <property type="match status" value="1"/>
</dbReference>
<evidence type="ECO:0000256" key="18">
    <source>
        <dbReference type="SAM" id="Phobius"/>
    </source>
</evidence>
<dbReference type="Pfam" id="PF10613">
    <property type="entry name" value="Lig_chan-Glu_bd"/>
    <property type="match status" value="1"/>
</dbReference>
<dbReference type="Gene3D" id="3.40.190.10">
    <property type="entry name" value="Periplasmic binding protein-like II"/>
    <property type="match status" value="2"/>
</dbReference>
<feature type="disulfide bond" evidence="17">
    <location>
        <begin position="741"/>
        <end position="796"/>
    </location>
</feature>
<dbReference type="PRINTS" id="PR00177">
    <property type="entry name" value="NMDARECEPTOR"/>
</dbReference>
<evidence type="ECO:0000256" key="5">
    <source>
        <dbReference type="ARBA" id="ARBA00022989"/>
    </source>
</evidence>
<gene>
    <name evidence="22" type="ORF">KP79_PYT12818</name>
</gene>
<feature type="transmembrane region" description="Helical" evidence="18">
    <location>
        <begin position="554"/>
        <end position="574"/>
    </location>
</feature>
<keyword evidence="4 19" id="KW-0732">Signal</keyword>
<keyword evidence="23" id="KW-1185">Reference proteome</keyword>
<keyword evidence="9 22" id="KW-0675">Receptor</keyword>
<dbReference type="AlphaFoldDB" id="A0A210PNL5"/>
<dbReference type="InterPro" id="IPR001508">
    <property type="entry name" value="Iono_Glu_rcpt_met"/>
</dbReference>
<dbReference type="Proteomes" id="UP000242188">
    <property type="component" value="Unassembled WGS sequence"/>
</dbReference>
<evidence type="ECO:0000256" key="2">
    <source>
        <dbReference type="ARBA" id="ARBA00022475"/>
    </source>
</evidence>
<dbReference type="InterPro" id="IPR001828">
    <property type="entry name" value="ANF_lig-bd_rcpt"/>
</dbReference>
<evidence type="ECO:0000256" key="6">
    <source>
        <dbReference type="ARBA" id="ARBA00023018"/>
    </source>
</evidence>